<dbReference type="PANTHER" id="PTHR11552:SF158">
    <property type="entry name" value="GH23626P-RELATED"/>
    <property type="match status" value="1"/>
</dbReference>
<sequence>MKYEILTIALIVYSRVTKIETKNKNTNFLNAIGKFIIEWNKHAEDEPSSKEEVLPEHDFIIVGAGSAGCVLANRLTEVEEWNVLLMEAGNQENYLFDILILAPYIHFTDTNWNFKSERSNVWEWVEMGNPGWGWKDVLPLFMNIENMLIPKLAKDKYHSTKGNLPISYPSFRSELGEAFIKAGKK</sequence>
<dbReference type="SUPFAM" id="SSF51905">
    <property type="entry name" value="FAD/NAD(P)-binding domain"/>
    <property type="match status" value="1"/>
</dbReference>
<protein>
    <recommendedName>
        <fullName evidence="4">Glucose-methanol-choline oxidoreductase N-terminal domain-containing protein</fullName>
    </recommendedName>
</protein>
<dbReference type="Gene3D" id="3.50.50.60">
    <property type="entry name" value="FAD/NAD(P)-binding domain"/>
    <property type="match status" value="2"/>
</dbReference>
<comment type="similarity">
    <text evidence="1">Belongs to the GMC oxidoreductase family.</text>
</comment>
<reference evidence="2" key="1">
    <citation type="journal article" date="2023" name="IScience">
        <title>Live-bearing cockroach genome reveals convergent evolutionary mechanisms linked to viviparity in insects and beyond.</title>
        <authorList>
            <person name="Fouks B."/>
            <person name="Harrison M.C."/>
            <person name="Mikhailova A.A."/>
            <person name="Marchal E."/>
            <person name="English S."/>
            <person name="Carruthers M."/>
            <person name="Jennings E.C."/>
            <person name="Chiamaka E.L."/>
            <person name="Frigard R.A."/>
            <person name="Pippel M."/>
            <person name="Attardo G.M."/>
            <person name="Benoit J.B."/>
            <person name="Bornberg-Bauer E."/>
            <person name="Tobe S.S."/>
        </authorList>
    </citation>
    <scope>NUCLEOTIDE SEQUENCE</scope>
    <source>
        <strain evidence="2">Stay&amp;Tobe</strain>
    </source>
</reference>
<dbReference type="GO" id="GO:0016491">
    <property type="term" value="F:oxidoreductase activity"/>
    <property type="evidence" value="ECO:0007669"/>
    <property type="project" value="TreeGrafter"/>
</dbReference>
<keyword evidence="3" id="KW-1185">Reference proteome</keyword>
<comment type="caution">
    <text evidence="2">The sequence shown here is derived from an EMBL/GenBank/DDBJ whole genome shotgun (WGS) entry which is preliminary data.</text>
</comment>
<dbReference type="PANTHER" id="PTHR11552">
    <property type="entry name" value="GLUCOSE-METHANOL-CHOLINE GMC OXIDOREDUCTASE"/>
    <property type="match status" value="1"/>
</dbReference>
<dbReference type="GO" id="GO:0050660">
    <property type="term" value="F:flavin adenine dinucleotide binding"/>
    <property type="evidence" value="ECO:0007669"/>
    <property type="project" value="InterPro"/>
</dbReference>
<gene>
    <name evidence="2" type="ORF">L9F63_015368</name>
</gene>
<dbReference type="Proteomes" id="UP001233999">
    <property type="component" value="Unassembled WGS sequence"/>
</dbReference>
<dbReference type="EMBL" id="JASPKZ010003794">
    <property type="protein sequence ID" value="KAJ9592998.1"/>
    <property type="molecule type" value="Genomic_DNA"/>
</dbReference>
<evidence type="ECO:0000256" key="1">
    <source>
        <dbReference type="ARBA" id="ARBA00010790"/>
    </source>
</evidence>
<dbReference type="InterPro" id="IPR012132">
    <property type="entry name" value="GMC_OxRdtase"/>
</dbReference>
<dbReference type="Gene3D" id="3.30.560.10">
    <property type="entry name" value="Glucose Oxidase, domain 3"/>
    <property type="match status" value="2"/>
</dbReference>
<dbReference type="AlphaFoldDB" id="A0AAD8A619"/>
<evidence type="ECO:0008006" key="4">
    <source>
        <dbReference type="Google" id="ProtNLM"/>
    </source>
</evidence>
<organism evidence="2 3">
    <name type="scientific">Diploptera punctata</name>
    <name type="common">Pacific beetle cockroach</name>
    <dbReference type="NCBI Taxonomy" id="6984"/>
    <lineage>
        <taxon>Eukaryota</taxon>
        <taxon>Metazoa</taxon>
        <taxon>Ecdysozoa</taxon>
        <taxon>Arthropoda</taxon>
        <taxon>Hexapoda</taxon>
        <taxon>Insecta</taxon>
        <taxon>Pterygota</taxon>
        <taxon>Neoptera</taxon>
        <taxon>Polyneoptera</taxon>
        <taxon>Dictyoptera</taxon>
        <taxon>Blattodea</taxon>
        <taxon>Blaberoidea</taxon>
        <taxon>Blaberidae</taxon>
        <taxon>Diplopterinae</taxon>
        <taxon>Diploptera</taxon>
    </lineage>
</organism>
<name>A0AAD8A619_DIPPU</name>
<accession>A0AAD8A619</accession>
<reference evidence="2" key="2">
    <citation type="submission" date="2023-05" db="EMBL/GenBank/DDBJ databases">
        <authorList>
            <person name="Fouks B."/>
        </authorList>
    </citation>
    <scope>NUCLEOTIDE SEQUENCE</scope>
    <source>
        <strain evidence="2">Stay&amp;Tobe</strain>
        <tissue evidence="2">Testes</tissue>
    </source>
</reference>
<evidence type="ECO:0000313" key="3">
    <source>
        <dbReference type="Proteomes" id="UP001233999"/>
    </source>
</evidence>
<proteinExistence type="inferred from homology"/>
<evidence type="ECO:0000313" key="2">
    <source>
        <dbReference type="EMBL" id="KAJ9592998.1"/>
    </source>
</evidence>
<dbReference type="InterPro" id="IPR036188">
    <property type="entry name" value="FAD/NAD-bd_sf"/>
</dbReference>